<dbReference type="eggNOG" id="ENOG502QSAS">
    <property type="taxonomic scope" value="Eukaryota"/>
</dbReference>
<dbReference type="AlphaFoldDB" id="E1ZUC2"/>
<evidence type="ECO:0000313" key="1">
    <source>
        <dbReference type="EMBL" id="EFN50573.1"/>
    </source>
</evidence>
<evidence type="ECO:0000313" key="2">
    <source>
        <dbReference type="Proteomes" id="UP000008141"/>
    </source>
</evidence>
<gene>
    <name evidence="1" type="ORF">CHLNCDRAFT_136265</name>
</gene>
<proteinExistence type="predicted"/>
<dbReference type="GeneID" id="17350006"/>
<dbReference type="Proteomes" id="UP000008141">
    <property type="component" value="Unassembled WGS sequence"/>
</dbReference>
<reference evidence="1 2" key="1">
    <citation type="journal article" date="2010" name="Plant Cell">
        <title>The Chlorella variabilis NC64A genome reveals adaptation to photosymbiosis, coevolution with viruses, and cryptic sex.</title>
        <authorList>
            <person name="Blanc G."/>
            <person name="Duncan G."/>
            <person name="Agarkova I."/>
            <person name="Borodovsky M."/>
            <person name="Gurnon J."/>
            <person name="Kuo A."/>
            <person name="Lindquist E."/>
            <person name="Lucas S."/>
            <person name="Pangilinan J."/>
            <person name="Polle J."/>
            <person name="Salamov A."/>
            <person name="Terry A."/>
            <person name="Yamada T."/>
            <person name="Dunigan D.D."/>
            <person name="Grigoriev I.V."/>
            <person name="Claverie J.M."/>
            <person name="Van Etten J.L."/>
        </authorList>
    </citation>
    <scope>NUCLEOTIDE SEQUENCE [LARGE SCALE GENOMIC DNA]</scope>
    <source>
        <strain evidence="1 2">NC64A</strain>
    </source>
</reference>
<dbReference type="OrthoDB" id="511316at2759"/>
<protein>
    <submittedName>
        <fullName evidence="1">Uncharacterized protein</fullName>
    </submittedName>
</protein>
<dbReference type="KEGG" id="cvr:CHLNCDRAFT_136265"/>
<dbReference type="PANTHER" id="PTHR34211:SF3">
    <property type="entry name" value="CALCINEURIN-LIKE METALLO-PHOSPHOESTERASE SUPERFAMILY PROTEIN"/>
    <property type="match status" value="1"/>
</dbReference>
<dbReference type="InParanoid" id="E1ZUC2"/>
<accession>E1ZUC2</accession>
<dbReference type="PANTHER" id="PTHR34211">
    <property type="entry name" value="CALCINEURIN-LIKE METALLO-PHOSPHOESTERASE SUPERFAMILY PROTEIN"/>
    <property type="match status" value="1"/>
</dbReference>
<name>E1ZUC2_CHLVA</name>
<organism evidence="2">
    <name type="scientific">Chlorella variabilis</name>
    <name type="common">Green alga</name>
    <dbReference type="NCBI Taxonomy" id="554065"/>
    <lineage>
        <taxon>Eukaryota</taxon>
        <taxon>Viridiplantae</taxon>
        <taxon>Chlorophyta</taxon>
        <taxon>core chlorophytes</taxon>
        <taxon>Trebouxiophyceae</taxon>
        <taxon>Chlorellales</taxon>
        <taxon>Chlorellaceae</taxon>
        <taxon>Chlorella clade</taxon>
        <taxon>Chlorella</taxon>
    </lineage>
</organism>
<dbReference type="EMBL" id="GL433957">
    <property type="protein sequence ID" value="EFN50573.1"/>
    <property type="molecule type" value="Genomic_DNA"/>
</dbReference>
<sequence length="99" mass="11552">MPQEKSYFAIRLPHGWWLFGLDLALEDDIDMCQYSYFARIAEERLGPGDQVVLVQHCPSWLVDWFWGRCQGSNLRQLVRGPLRGRARLQLAEATAWHHA</sequence>
<dbReference type="RefSeq" id="XP_005842705.1">
    <property type="nucleotide sequence ID" value="XM_005842648.1"/>
</dbReference>
<keyword evidence="2" id="KW-1185">Reference proteome</keyword>